<evidence type="ECO:0000313" key="2">
    <source>
        <dbReference type="EMBL" id="PQB08466.1"/>
    </source>
</evidence>
<dbReference type="Gene3D" id="3.40.630.30">
    <property type="match status" value="1"/>
</dbReference>
<dbReference type="OrthoDB" id="5109343at2"/>
<name>A0A2S7L0V8_9FLAO</name>
<dbReference type="Pfam" id="PF00583">
    <property type="entry name" value="Acetyltransf_1"/>
    <property type="match status" value="1"/>
</dbReference>
<evidence type="ECO:0000313" key="3">
    <source>
        <dbReference type="Proteomes" id="UP000239522"/>
    </source>
</evidence>
<dbReference type="GO" id="GO:0016747">
    <property type="term" value="F:acyltransferase activity, transferring groups other than amino-acyl groups"/>
    <property type="evidence" value="ECO:0007669"/>
    <property type="project" value="InterPro"/>
</dbReference>
<comment type="caution">
    <text evidence="2">The sequence shown here is derived from an EMBL/GenBank/DDBJ whole genome shotgun (WGS) entry which is preliminary data.</text>
</comment>
<dbReference type="InterPro" id="IPR016181">
    <property type="entry name" value="Acyl_CoA_acyltransferase"/>
</dbReference>
<dbReference type="SUPFAM" id="SSF55729">
    <property type="entry name" value="Acyl-CoA N-acyltransferases (Nat)"/>
    <property type="match status" value="1"/>
</dbReference>
<proteinExistence type="predicted"/>
<accession>A0A2S7L0V8</accession>
<dbReference type="EMBL" id="MQUA01000013">
    <property type="protein sequence ID" value="PQB08466.1"/>
    <property type="molecule type" value="Genomic_DNA"/>
</dbReference>
<dbReference type="InterPro" id="IPR000182">
    <property type="entry name" value="GNAT_dom"/>
</dbReference>
<reference evidence="2 3" key="1">
    <citation type="submission" date="2016-11" db="EMBL/GenBank/DDBJ databases">
        <title>Trade-off between light-utilization and light-protection in marine flavobacteria.</title>
        <authorList>
            <person name="Kumagai Y."/>
        </authorList>
    </citation>
    <scope>NUCLEOTIDE SEQUENCE [LARGE SCALE GENOMIC DNA]</scope>
    <source>
        <strain evidence="2 3">ATCC 700397</strain>
    </source>
</reference>
<dbReference type="Proteomes" id="UP000239522">
    <property type="component" value="Unassembled WGS sequence"/>
</dbReference>
<evidence type="ECO:0000259" key="1">
    <source>
        <dbReference type="Pfam" id="PF00583"/>
    </source>
</evidence>
<feature type="domain" description="N-acetyltransferase" evidence="1">
    <location>
        <begin position="41"/>
        <end position="157"/>
    </location>
</feature>
<dbReference type="RefSeq" id="WP_104810662.1">
    <property type="nucleotide sequence ID" value="NZ_MQUA01000013.1"/>
</dbReference>
<sequence length="177" mass="20579">MIQYTKAQSNNELEQILELQKNNLFENLSEEEKKEHGFVTIKHTFEILKAMNDVCPHTIAKFEDKVVGFALSMTKDFAEDIEVLKPMFYEISKLVSDEKYIVMGQISIDKDFRKQGVFKGLYEFMKTVICLNTFDAIITEIDIKNERSLNAHESVGFKVLKDFKAGDKNWRIVLLKI</sequence>
<protein>
    <recommendedName>
        <fullName evidence="1">N-acetyltransferase domain-containing protein</fullName>
    </recommendedName>
</protein>
<keyword evidence="3" id="KW-1185">Reference proteome</keyword>
<organism evidence="2 3">
    <name type="scientific">Polaribacter filamentus</name>
    <dbReference type="NCBI Taxonomy" id="53483"/>
    <lineage>
        <taxon>Bacteria</taxon>
        <taxon>Pseudomonadati</taxon>
        <taxon>Bacteroidota</taxon>
        <taxon>Flavobacteriia</taxon>
        <taxon>Flavobacteriales</taxon>
        <taxon>Flavobacteriaceae</taxon>
    </lineage>
</organism>
<dbReference type="AlphaFoldDB" id="A0A2S7L0V8"/>
<gene>
    <name evidence="2" type="ORF">BST83_16045</name>
</gene>